<keyword evidence="2" id="KW-1185">Reference proteome</keyword>
<evidence type="ECO:0000313" key="2">
    <source>
        <dbReference type="Proteomes" id="UP000193577"/>
    </source>
</evidence>
<sequence>MRTSRETRTFWWDRERPIAPEVPPLRAVVFDIDALGEIDADGDPTPRAGLIDLVMSLFVAGIWVAVVSTGRRRRTQVMVRELIGDGLVETIVTGEDLPDGCPRRRTEAHRLALWELGVPPEQALAVVGTDRALRSAAEAGLPAVVIAPGRTPAFPDAAAVRRGYDGYTDGSGPLLAAGCQQLRRRWLTDRGLSAAS</sequence>
<dbReference type="InterPro" id="IPR023214">
    <property type="entry name" value="HAD_sf"/>
</dbReference>
<organism evidence="1 2">
    <name type="scientific">Mycolicibacillus koreensis</name>
    <dbReference type="NCBI Taxonomy" id="1069220"/>
    <lineage>
        <taxon>Bacteria</taxon>
        <taxon>Bacillati</taxon>
        <taxon>Actinomycetota</taxon>
        <taxon>Actinomycetes</taxon>
        <taxon>Mycobacteriales</taxon>
        <taxon>Mycobacteriaceae</taxon>
        <taxon>Mycolicibacillus</taxon>
    </lineage>
</organism>
<dbReference type="InterPro" id="IPR036412">
    <property type="entry name" value="HAD-like_sf"/>
</dbReference>
<evidence type="ECO:0000313" key="1">
    <source>
        <dbReference type="EMBL" id="OSC35827.1"/>
    </source>
</evidence>
<name>A0A7I7SFH2_9MYCO</name>
<comment type="caution">
    <text evidence="1">The sequence shown here is derived from an EMBL/GenBank/DDBJ whole genome shotgun (WGS) entry which is preliminary data.</text>
</comment>
<dbReference type="EMBL" id="NCXO01000002">
    <property type="protein sequence ID" value="OSC35827.1"/>
    <property type="molecule type" value="Genomic_DNA"/>
</dbReference>
<gene>
    <name evidence="1" type="ORF">B8W67_01840</name>
</gene>
<protein>
    <submittedName>
        <fullName evidence="1">Uncharacterized protein</fullName>
    </submittedName>
</protein>
<dbReference type="SUPFAM" id="SSF56784">
    <property type="entry name" value="HAD-like"/>
    <property type="match status" value="1"/>
</dbReference>
<reference evidence="1 2" key="1">
    <citation type="submission" date="2017-04" db="EMBL/GenBank/DDBJ databases">
        <title>The new phylogeny of genus Mycobacterium.</title>
        <authorList>
            <person name="Tortoli E."/>
            <person name="Trovato A."/>
            <person name="Cirillo D.M."/>
        </authorList>
    </citation>
    <scope>NUCLEOTIDE SEQUENCE [LARGE SCALE GENOMIC DNA]</scope>
    <source>
        <strain evidence="1 2">KCTC 19819</strain>
    </source>
</reference>
<dbReference type="OrthoDB" id="9812856at2"/>
<dbReference type="AlphaFoldDB" id="A0A7I7SFH2"/>
<dbReference type="CDD" id="cd07505">
    <property type="entry name" value="HAD_BPGM-like"/>
    <property type="match status" value="1"/>
</dbReference>
<dbReference type="RefSeq" id="WP_085301998.1">
    <property type="nucleotide sequence ID" value="NZ_AP022594.1"/>
</dbReference>
<accession>A0A7I7SFH2</accession>
<proteinExistence type="predicted"/>
<dbReference type="Proteomes" id="UP000193577">
    <property type="component" value="Unassembled WGS sequence"/>
</dbReference>
<dbReference type="Gene3D" id="3.40.50.1000">
    <property type="entry name" value="HAD superfamily/HAD-like"/>
    <property type="match status" value="1"/>
</dbReference>